<reference evidence="1 2" key="1">
    <citation type="journal article" date="2010" name="Nature">
        <title>Genome sequencing and analysis of the model grass Brachypodium distachyon.</title>
        <authorList>
            <consortium name="International Brachypodium Initiative"/>
        </authorList>
    </citation>
    <scope>NUCLEOTIDE SEQUENCE [LARGE SCALE GENOMIC DNA]</scope>
    <source>
        <strain evidence="1 2">Bd21</strain>
    </source>
</reference>
<reference evidence="2" key="3">
    <citation type="submission" date="2018-08" db="UniProtKB">
        <authorList>
            <consortium name="EnsemblPlants"/>
        </authorList>
    </citation>
    <scope>IDENTIFICATION</scope>
    <source>
        <strain evidence="2">cv. Bd21</strain>
    </source>
</reference>
<name>A0A0Q3F4R8_BRADI</name>
<dbReference type="AlphaFoldDB" id="A0A0Q3F4R8"/>
<dbReference type="InterPro" id="IPR055302">
    <property type="entry name" value="F-box_dom-containing"/>
</dbReference>
<keyword evidence="3" id="KW-1185">Reference proteome</keyword>
<sequence length="213" mass="23546">MTSRRFKEMWAGARRRRHPKKRRRLAGVDTNGEASEAVLTTGVGEDGGGVDLISTIPDDILGEIIYLLPTKAGGRTSILAKWWRHLWRKAPLNLDCRHLCTANRGNLGDVLLEILEAHSGQGHVRRLCGPGALVRCPLDDLFTSRAFSSLQELALKLYYGRMPSHTAAFWATLSVLDLDGYTLVAGCNLDDETVARLDFPGRIAESRLNPKAN</sequence>
<proteinExistence type="predicted"/>
<dbReference type="Gramene" id="KQJ94486">
    <property type="protein sequence ID" value="KQJ94486"/>
    <property type="gene ID" value="BRADI_3g10802v3"/>
</dbReference>
<dbReference type="Proteomes" id="UP000008810">
    <property type="component" value="Chromosome 3"/>
</dbReference>
<dbReference type="EMBL" id="CM000882">
    <property type="protein sequence ID" value="KQJ94486.1"/>
    <property type="molecule type" value="Genomic_DNA"/>
</dbReference>
<accession>A0A0Q3F4R8</accession>
<evidence type="ECO:0000313" key="1">
    <source>
        <dbReference type="EMBL" id="KQJ94486.1"/>
    </source>
</evidence>
<evidence type="ECO:0000313" key="2">
    <source>
        <dbReference type="EnsemblPlants" id="KQJ94486"/>
    </source>
</evidence>
<dbReference type="InterPro" id="IPR036047">
    <property type="entry name" value="F-box-like_dom_sf"/>
</dbReference>
<reference evidence="1" key="2">
    <citation type="submission" date="2017-06" db="EMBL/GenBank/DDBJ databases">
        <title>WGS assembly of Brachypodium distachyon.</title>
        <authorList>
            <consortium name="The International Brachypodium Initiative"/>
            <person name="Lucas S."/>
            <person name="Harmon-Smith M."/>
            <person name="Lail K."/>
            <person name="Tice H."/>
            <person name="Grimwood J."/>
            <person name="Bruce D."/>
            <person name="Barry K."/>
            <person name="Shu S."/>
            <person name="Lindquist E."/>
            <person name="Wang M."/>
            <person name="Pitluck S."/>
            <person name="Vogel J.P."/>
            <person name="Garvin D.F."/>
            <person name="Mockler T.C."/>
            <person name="Schmutz J."/>
            <person name="Rokhsar D."/>
            <person name="Bevan M.W."/>
        </authorList>
    </citation>
    <scope>NUCLEOTIDE SEQUENCE</scope>
    <source>
        <strain evidence="1">Bd21</strain>
    </source>
</reference>
<dbReference type="STRING" id="15368.A0A0Q3F4R8"/>
<dbReference type="InParanoid" id="A0A0Q3F4R8"/>
<dbReference type="PANTHER" id="PTHR32141">
    <property type="match status" value="1"/>
</dbReference>
<organism evidence="1">
    <name type="scientific">Brachypodium distachyon</name>
    <name type="common">Purple false brome</name>
    <name type="synonym">Trachynia distachya</name>
    <dbReference type="NCBI Taxonomy" id="15368"/>
    <lineage>
        <taxon>Eukaryota</taxon>
        <taxon>Viridiplantae</taxon>
        <taxon>Streptophyta</taxon>
        <taxon>Embryophyta</taxon>
        <taxon>Tracheophyta</taxon>
        <taxon>Spermatophyta</taxon>
        <taxon>Magnoliopsida</taxon>
        <taxon>Liliopsida</taxon>
        <taxon>Poales</taxon>
        <taxon>Poaceae</taxon>
        <taxon>BOP clade</taxon>
        <taxon>Pooideae</taxon>
        <taxon>Stipodae</taxon>
        <taxon>Brachypodieae</taxon>
        <taxon>Brachypodium</taxon>
    </lineage>
</organism>
<protein>
    <recommendedName>
        <fullName evidence="4">F-box domain-containing protein</fullName>
    </recommendedName>
</protein>
<dbReference type="PANTHER" id="PTHR32141:SF179">
    <property type="entry name" value="F-BOX DOMAIN-CONTAINING PROTEIN"/>
    <property type="match status" value="1"/>
</dbReference>
<evidence type="ECO:0008006" key="4">
    <source>
        <dbReference type="Google" id="ProtNLM"/>
    </source>
</evidence>
<gene>
    <name evidence="1" type="ORF">BRADI_3g10802v3</name>
</gene>
<dbReference type="SUPFAM" id="SSF81383">
    <property type="entry name" value="F-box domain"/>
    <property type="match status" value="1"/>
</dbReference>
<evidence type="ECO:0000313" key="3">
    <source>
        <dbReference type="Proteomes" id="UP000008810"/>
    </source>
</evidence>
<dbReference type="OrthoDB" id="1868670at2759"/>
<dbReference type="EnsemblPlants" id="KQJ94486">
    <property type="protein sequence ID" value="KQJ94486"/>
    <property type="gene ID" value="BRADI_3g10802v3"/>
</dbReference>